<dbReference type="PANTHER" id="PTHR30535:SF34">
    <property type="entry name" value="MOLYBDATE-BINDING PROTEIN MOLA"/>
    <property type="match status" value="1"/>
</dbReference>
<name>A0A7W0CAG7_9BACT</name>
<gene>
    <name evidence="2" type="ORF">HNR65_002468</name>
</gene>
<reference evidence="2 3" key="1">
    <citation type="submission" date="2020-07" db="EMBL/GenBank/DDBJ databases">
        <title>Genomic Encyclopedia of Type Strains, Phase IV (KMG-IV): sequencing the most valuable type-strain genomes for metagenomic binning, comparative biology and taxonomic classification.</title>
        <authorList>
            <person name="Goeker M."/>
        </authorList>
    </citation>
    <scope>NUCLEOTIDE SEQUENCE [LARGE SCALE GENOMIC DNA]</scope>
    <source>
        <strain evidence="2 3">DSM 17721</strain>
    </source>
</reference>
<dbReference type="EMBL" id="JACDUS010000007">
    <property type="protein sequence ID" value="MBA2882127.1"/>
    <property type="molecule type" value="Genomic_DNA"/>
</dbReference>
<dbReference type="InterPro" id="IPR002491">
    <property type="entry name" value="ABC_transptr_periplasmic_BD"/>
</dbReference>
<evidence type="ECO:0000313" key="3">
    <source>
        <dbReference type="Proteomes" id="UP000525298"/>
    </source>
</evidence>
<dbReference type="PROSITE" id="PS51257">
    <property type="entry name" value="PROKAR_LIPOPROTEIN"/>
    <property type="match status" value="1"/>
</dbReference>
<keyword evidence="3" id="KW-1185">Reference proteome</keyword>
<dbReference type="SUPFAM" id="SSF53807">
    <property type="entry name" value="Helical backbone' metal receptor"/>
    <property type="match status" value="1"/>
</dbReference>
<dbReference type="Pfam" id="PF01497">
    <property type="entry name" value="Peripla_BP_2"/>
    <property type="match status" value="1"/>
</dbReference>
<dbReference type="CDD" id="cd00636">
    <property type="entry name" value="TroA-like"/>
    <property type="match status" value="1"/>
</dbReference>
<sequence length="378" mass="42919">MNKMLWVFLYMPILLLPILVYACGQSGDKGNAEDNNRSFIQLGEFTLQKVSPGRTEVRDGAGRRLVLVPKNAPAPGNVDSNRLIRTPVKRVAAYGAFNVSVLKALGVLETTLVGSTYPTEKWHIPEVRNGMKSGKIAFLGSDNSIDFERLDQVQPDLVLTWDRSIIPMLNDLDIPCVITSSTTAMCLNTRMRFVKFLAPFFHREDQARSFFNRVNTALTEIREQTHNAGPPLKVMWGDIYEKRVLVEPGNAWVAELINTLQSDYLFDDVFGTSCIEINVERFLYSGKEADILFTYRTPEQGATSKKALARLNPILSGIRPLNDGRVYAPLPHYAQSYHRLDEILKEIAAILYPELYKDDALRYFMELPETNPETRRRR</sequence>
<dbReference type="PANTHER" id="PTHR30535">
    <property type="entry name" value="VITAMIN B12-BINDING PROTEIN"/>
    <property type="match status" value="1"/>
</dbReference>
<dbReference type="Proteomes" id="UP000525298">
    <property type="component" value="Unassembled WGS sequence"/>
</dbReference>
<proteinExistence type="predicted"/>
<protein>
    <submittedName>
        <fullName evidence="2">Iron complex transport system substrate-binding protein</fullName>
    </submittedName>
</protein>
<feature type="domain" description="Fe/B12 periplasmic-binding" evidence="1">
    <location>
        <begin position="90"/>
        <end position="359"/>
    </location>
</feature>
<dbReference type="AlphaFoldDB" id="A0A7W0CAG7"/>
<dbReference type="PROSITE" id="PS50983">
    <property type="entry name" value="FE_B12_PBP"/>
    <property type="match status" value="1"/>
</dbReference>
<dbReference type="InterPro" id="IPR050902">
    <property type="entry name" value="ABC_Transporter_SBP"/>
</dbReference>
<accession>A0A7W0CAG7</accession>
<dbReference type="RefSeq" id="WP_181551780.1">
    <property type="nucleotide sequence ID" value="NZ_JACDUS010000007.1"/>
</dbReference>
<comment type="caution">
    <text evidence="2">The sequence shown here is derived from an EMBL/GenBank/DDBJ whole genome shotgun (WGS) entry which is preliminary data.</text>
</comment>
<evidence type="ECO:0000313" key="2">
    <source>
        <dbReference type="EMBL" id="MBA2882127.1"/>
    </source>
</evidence>
<dbReference type="Gene3D" id="3.40.50.1980">
    <property type="entry name" value="Nitrogenase molybdenum iron protein domain"/>
    <property type="match status" value="2"/>
</dbReference>
<organism evidence="2 3">
    <name type="scientific">Desulfosalsimonas propionicica</name>
    <dbReference type="NCBI Taxonomy" id="332175"/>
    <lineage>
        <taxon>Bacteria</taxon>
        <taxon>Pseudomonadati</taxon>
        <taxon>Thermodesulfobacteriota</taxon>
        <taxon>Desulfobacteria</taxon>
        <taxon>Desulfobacterales</taxon>
        <taxon>Desulfosalsimonadaceae</taxon>
        <taxon>Desulfosalsimonas</taxon>
    </lineage>
</organism>
<evidence type="ECO:0000259" key="1">
    <source>
        <dbReference type="PROSITE" id="PS50983"/>
    </source>
</evidence>